<evidence type="ECO:0000313" key="5">
    <source>
        <dbReference type="Proteomes" id="UP001501725"/>
    </source>
</evidence>
<dbReference type="PANTHER" id="PTHR34978:SF3">
    <property type="entry name" value="SLR0241 PROTEIN"/>
    <property type="match status" value="1"/>
</dbReference>
<comment type="caution">
    <text evidence="4">The sequence shown here is derived from an EMBL/GenBank/DDBJ whole genome shotgun (WGS) entry which is preliminary data.</text>
</comment>
<evidence type="ECO:0000256" key="1">
    <source>
        <dbReference type="SAM" id="Coils"/>
    </source>
</evidence>
<dbReference type="Pfam" id="PF05569">
    <property type="entry name" value="Peptidase_M56"/>
    <property type="match status" value="1"/>
</dbReference>
<evidence type="ECO:0000259" key="3">
    <source>
        <dbReference type="Pfam" id="PF05569"/>
    </source>
</evidence>
<feature type="domain" description="Peptidase M56" evidence="3">
    <location>
        <begin position="114"/>
        <end position="304"/>
    </location>
</feature>
<keyword evidence="5" id="KW-1185">Reference proteome</keyword>
<evidence type="ECO:0000256" key="2">
    <source>
        <dbReference type="SAM" id="Phobius"/>
    </source>
</evidence>
<feature type="coiled-coil region" evidence="1">
    <location>
        <begin position="423"/>
        <end position="541"/>
    </location>
</feature>
<reference evidence="5" key="1">
    <citation type="journal article" date="2019" name="Int. J. Syst. Evol. Microbiol.">
        <title>The Global Catalogue of Microorganisms (GCM) 10K type strain sequencing project: providing services to taxonomists for standard genome sequencing and annotation.</title>
        <authorList>
            <consortium name="The Broad Institute Genomics Platform"/>
            <consortium name="The Broad Institute Genome Sequencing Center for Infectious Disease"/>
            <person name="Wu L."/>
            <person name="Ma J."/>
        </authorList>
    </citation>
    <scope>NUCLEOTIDE SEQUENCE [LARGE SCALE GENOMIC DNA]</scope>
    <source>
        <strain evidence="5">JCM 17919</strain>
    </source>
</reference>
<accession>A0ABP8HMM3</accession>
<keyword evidence="2" id="KW-0812">Transmembrane</keyword>
<name>A0ABP8HMM3_9BACT</name>
<evidence type="ECO:0000313" key="4">
    <source>
        <dbReference type="EMBL" id="GAA4341433.1"/>
    </source>
</evidence>
<dbReference type="CDD" id="cd07341">
    <property type="entry name" value="M56_BlaR1_MecR1_like"/>
    <property type="match status" value="1"/>
</dbReference>
<dbReference type="EMBL" id="BAABGY010000015">
    <property type="protein sequence ID" value="GAA4341433.1"/>
    <property type="molecule type" value="Genomic_DNA"/>
</dbReference>
<keyword evidence="1" id="KW-0175">Coiled coil</keyword>
<keyword evidence="2" id="KW-0472">Membrane</keyword>
<dbReference type="InterPro" id="IPR052173">
    <property type="entry name" value="Beta-lactam_resp_regulator"/>
</dbReference>
<dbReference type="RefSeq" id="WP_345257668.1">
    <property type="nucleotide sequence ID" value="NZ_BAABGY010000015.1"/>
</dbReference>
<gene>
    <name evidence="4" type="ORF">GCM10023184_39880</name>
</gene>
<dbReference type="Proteomes" id="UP001501725">
    <property type="component" value="Unassembled WGS sequence"/>
</dbReference>
<feature type="transmembrane region" description="Helical" evidence="2">
    <location>
        <begin position="115"/>
        <end position="135"/>
    </location>
</feature>
<feature type="transmembrane region" description="Helical" evidence="2">
    <location>
        <begin position="320"/>
        <end position="337"/>
    </location>
</feature>
<sequence length="602" mass="66712">MNTPFLSDTLLRALLWTLVYSLPLGLLAAALAGAVVAATRSRPPALRYNALLAVGASFLLATAAVFLYYYGSPESGPATEAPVQPLAAAYEGPAAGPSFYSSWAASTAAFIDRNAALLLGAWALLFALRAFRLAYDYRSLHVLRSRALAPVAPQWEARLEELCGRIGLRGPVPLFESGLARVPMIVGYLKPVLLVPAGFFSGLPSESVEAILLHELAHLRRRDHLVNGLQHAAELLFFFNPAVLWLSRLLRTEREHCCDDLAVQHSGNTRSYINALVAFQEHHATPLGALAFADRDMPLLDRIKRLIHHQNKTLNTMEKTTLLAGLLAITLVGSAFYQQQQPDPKPAAAIVTDTVPIAPPLAPGGADTSGKRTGQIQYSDGNKTYRFEMKEDKLTGLSIDGTQVPADKLSGYESLFRKVLTDSRKAEAEASRHRRRAIDLEKEADRMRVKAEEMRTKAAELKQQVVDLHADAATLEKERREHDATRAEHERTMADHARTAKEHEAMMREHQKTVEVHELRNKEHQRLAKEHEAMARIHEREAQVHRTVHDKMVAEGLIKEGKTTSISFDDDKLIINGVTQPAEVAARYRKLIAEEKARLGLK</sequence>
<dbReference type="InterPro" id="IPR008756">
    <property type="entry name" value="Peptidase_M56"/>
</dbReference>
<protein>
    <recommendedName>
        <fullName evidence="3">Peptidase M56 domain-containing protein</fullName>
    </recommendedName>
</protein>
<feature type="transmembrane region" description="Helical" evidence="2">
    <location>
        <begin position="13"/>
        <end position="38"/>
    </location>
</feature>
<organism evidence="4 5">
    <name type="scientific">Flaviaesturariibacter amylovorans</name>
    <dbReference type="NCBI Taxonomy" id="1084520"/>
    <lineage>
        <taxon>Bacteria</taxon>
        <taxon>Pseudomonadati</taxon>
        <taxon>Bacteroidota</taxon>
        <taxon>Chitinophagia</taxon>
        <taxon>Chitinophagales</taxon>
        <taxon>Chitinophagaceae</taxon>
        <taxon>Flaviaestuariibacter</taxon>
    </lineage>
</organism>
<keyword evidence="2" id="KW-1133">Transmembrane helix</keyword>
<feature type="transmembrane region" description="Helical" evidence="2">
    <location>
        <begin position="50"/>
        <end position="70"/>
    </location>
</feature>
<dbReference type="PANTHER" id="PTHR34978">
    <property type="entry name" value="POSSIBLE SENSOR-TRANSDUCER PROTEIN BLAR"/>
    <property type="match status" value="1"/>
</dbReference>
<proteinExistence type="predicted"/>